<dbReference type="InterPro" id="IPR001789">
    <property type="entry name" value="Sig_transdc_resp-reg_receiver"/>
</dbReference>
<evidence type="ECO:0000256" key="9">
    <source>
        <dbReference type="PROSITE-ProRule" id="PRU01091"/>
    </source>
</evidence>
<dbReference type="PANTHER" id="PTHR48111:SF4">
    <property type="entry name" value="DNA-BINDING DUAL TRANSCRIPTIONAL REGULATOR OMPR"/>
    <property type="match status" value="1"/>
</dbReference>
<dbReference type="SMART" id="SM00448">
    <property type="entry name" value="REC"/>
    <property type="match status" value="1"/>
</dbReference>
<dbReference type="InterPro" id="IPR039420">
    <property type="entry name" value="WalR-like"/>
</dbReference>
<organism evidence="12 13">
    <name type="scientific">Sulfuriferula multivorans</name>
    <dbReference type="NCBI Taxonomy" id="1559896"/>
    <lineage>
        <taxon>Bacteria</taxon>
        <taxon>Pseudomonadati</taxon>
        <taxon>Pseudomonadota</taxon>
        <taxon>Betaproteobacteria</taxon>
        <taxon>Nitrosomonadales</taxon>
        <taxon>Sulfuricellaceae</taxon>
        <taxon>Sulfuriferula</taxon>
    </lineage>
</organism>
<dbReference type="Pfam" id="PF00486">
    <property type="entry name" value="Trans_reg_C"/>
    <property type="match status" value="1"/>
</dbReference>
<gene>
    <name evidence="12" type="ORF">SFMTTN_3115</name>
</gene>
<keyword evidence="6 9" id="KW-0238">DNA-binding</keyword>
<keyword evidence="3 8" id="KW-0597">Phosphoprotein</keyword>
<feature type="domain" description="Response regulatory" evidence="10">
    <location>
        <begin position="12"/>
        <end position="125"/>
    </location>
</feature>
<evidence type="ECO:0000256" key="4">
    <source>
        <dbReference type="ARBA" id="ARBA00023012"/>
    </source>
</evidence>
<dbReference type="PROSITE" id="PS51755">
    <property type="entry name" value="OMPR_PHOB"/>
    <property type="match status" value="1"/>
</dbReference>
<dbReference type="PROSITE" id="PS50110">
    <property type="entry name" value="RESPONSE_REGULATORY"/>
    <property type="match status" value="1"/>
</dbReference>
<dbReference type="Gene3D" id="3.40.50.2300">
    <property type="match status" value="1"/>
</dbReference>
<accession>A0A401JGZ9</accession>
<dbReference type="Pfam" id="PF00072">
    <property type="entry name" value="Response_reg"/>
    <property type="match status" value="1"/>
</dbReference>
<evidence type="ECO:0000256" key="7">
    <source>
        <dbReference type="ARBA" id="ARBA00023163"/>
    </source>
</evidence>
<dbReference type="GO" id="GO:0000156">
    <property type="term" value="F:phosphorelay response regulator activity"/>
    <property type="evidence" value="ECO:0007669"/>
    <property type="project" value="TreeGrafter"/>
</dbReference>
<feature type="domain" description="OmpR/PhoB-type" evidence="11">
    <location>
        <begin position="138"/>
        <end position="237"/>
    </location>
</feature>
<dbReference type="InterPro" id="IPR016032">
    <property type="entry name" value="Sig_transdc_resp-reg_C-effctor"/>
</dbReference>
<dbReference type="GO" id="GO:0006355">
    <property type="term" value="P:regulation of DNA-templated transcription"/>
    <property type="evidence" value="ECO:0007669"/>
    <property type="project" value="InterPro"/>
</dbReference>
<dbReference type="Gene3D" id="1.10.10.10">
    <property type="entry name" value="Winged helix-like DNA-binding domain superfamily/Winged helix DNA-binding domain"/>
    <property type="match status" value="1"/>
</dbReference>
<evidence type="ECO:0000256" key="8">
    <source>
        <dbReference type="PROSITE-ProRule" id="PRU00169"/>
    </source>
</evidence>
<name>A0A401JGZ9_9PROT</name>
<evidence type="ECO:0000313" key="12">
    <source>
        <dbReference type="EMBL" id="GBL47281.1"/>
    </source>
</evidence>
<feature type="modified residue" description="4-aspartylphosphate" evidence="8">
    <location>
        <position position="61"/>
    </location>
</feature>
<dbReference type="InterPro" id="IPR001867">
    <property type="entry name" value="OmpR/PhoB-type_DNA-bd"/>
</dbReference>
<feature type="DNA-binding region" description="OmpR/PhoB-type" evidence="9">
    <location>
        <begin position="138"/>
        <end position="237"/>
    </location>
</feature>
<dbReference type="SMART" id="SM00862">
    <property type="entry name" value="Trans_reg_C"/>
    <property type="match status" value="1"/>
</dbReference>
<dbReference type="GO" id="GO:0000976">
    <property type="term" value="F:transcription cis-regulatory region binding"/>
    <property type="evidence" value="ECO:0007669"/>
    <property type="project" value="TreeGrafter"/>
</dbReference>
<keyword evidence="5" id="KW-0805">Transcription regulation</keyword>
<dbReference type="Gene3D" id="6.10.250.690">
    <property type="match status" value="1"/>
</dbReference>
<dbReference type="CDD" id="cd00383">
    <property type="entry name" value="trans_reg_C"/>
    <property type="match status" value="1"/>
</dbReference>
<dbReference type="GO" id="GO:0032993">
    <property type="term" value="C:protein-DNA complex"/>
    <property type="evidence" value="ECO:0007669"/>
    <property type="project" value="TreeGrafter"/>
</dbReference>
<dbReference type="FunFam" id="3.40.50.2300:FF:000001">
    <property type="entry name" value="DNA-binding response regulator PhoB"/>
    <property type="match status" value="1"/>
</dbReference>
<keyword evidence="13" id="KW-1185">Reference proteome</keyword>
<dbReference type="PANTHER" id="PTHR48111">
    <property type="entry name" value="REGULATOR OF RPOS"/>
    <property type="match status" value="1"/>
</dbReference>
<evidence type="ECO:0000256" key="5">
    <source>
        <dbReference type="ARBA" id="ARBA00023015"/>
    </source>
</evidence>
<keyword evidence="7" id="KW-0804">Transcription</keyword>
<evidence type="ECO:0000256" key="1">
    <source>
        <dbReference type="ARBA" id="ARBA00004496"/>
    </source>
</evidence>
<evidence type="ECO:0000259" key="11">
    <source>
        <dbReference type="PROSITE" id="PS51755"/>
    </source>
</evidence>
<dbReference type="InterPro" id="IPR036388">
    <property type="entry name" value="WH-like_DNA-bd_sf"/>
</dbReference>
<dbReference type="AlphaFoldDB" id="A0A401JGZ9"/>
<evidence type="ECO:0000256" key="2">
    <source>
        <dbReference type="ARBA" id="ARBA00022490"/>
    </source>
</evidence>
<evidence type="ECO:0000256" key="6">
    <source>
        <dbReference type="ARBA" id="ARBA00023125"/>
    </source>
</evidence>
<dbReference type="SUPFAM" id="SSF52172">
    <property type="entry name" value="CheY-like"/>
    <property type="match status" value="1"/>
</dbReference>
<evidence type="ECO:0000313" key="13">
    <source>
        <dbReference type="Proteomes" id="UP000286806"/>
    </source>
</evidence>
<comment type="caution">
    <text evidence="12">The sequence shown here is derived from an EMBL/GenBank/DDBJ whole genome shotgun (WGS) entry which is preliminary data.</text>
</comment>
<dbReference type="GO" id="GO:0005829">
    <property type="term" value="C:cytosol"/>
    <property type="evidence" value="ECO:0007669"/>
    <property type="project" value="TreeGrafter"/>
</dbReference>
<dbReference type="Proteomes" id="UP000286806">
    <property type="component" value="Unassembled WGS sequence"/>
</dbReference>
<keyword evidence="2" id="KW-0963">Cytoplasm</keyword>
<comment type="subcellular location">
    <subcellularLocation>
        <location evidence="1">Cytoplasm</location>
    </subcellularLocation>
</comment>
<protein>
    <submittedName>
        <fullName evidence="12">Two-component system response regulator OmpR</fullName>
    </submittedName>
</protein>
<proteinExistence type="predicted"/>
<dbReference type="FunFam" id="1.10.10.10:FF:000099">
    <property type="entry name" value="Two-component system response regulator TorR"/>
    <property type="match status" value="1"/>
</dbReference>
<dbReference type="EMBL" id="BGOW01000038">
    <property type="protein sequence ID" value="GBL47281.1"/>
    <property type="molecule type" value="Genomic_DNA"/>
</dbReference>
<reference evidence="12 13" key="1">
    <citation type="journal article" date="2019" name="Front. Microbiol.">
        <title>Genomes of Neutrophilic Sulfur-Oxidizing Chemolithoautotrophs Representing 9 Proteobacterial Species From 8 Genera.</title>
        <authorList>
            <person name="Watanabe T."/>
            <person name="Kojima H."/>
            <person name="Umezawa K."/>
            <person name="Hori C."/>
            <person name="Takasuka T.E."/>
            <person name="Kato Y."/>
            <person name="Fukui M."/>
        </authorList>
    </citation>
    <scope>NUCLEOTIDE SEQUENCE [LARGE SCALE GENOMIC DNA]</scope>
    <source>
        <strain evidence="12 13">TTN</strain>
    </source>
</reference>
<evidence type="ECO:0000256" key="3">
    <source>
        <dbReference type="ARBA" id="ARBA00022553"/>
    </source>
</evidence>
<dbReference type="InterPro" id="IPR011006">
    <property type="entry name" value="CheY-like_superfamily"/>
</dbReference>
<keyword evidence="4" id="KW-0902">Two-component regulatory system</keyword>
<sequence>MYIGGMENTQEHILVVDDDAGLRSLLEQYLTSQGYTVTCAADGGKMDEELTRISPDLVILDLMMPGEDGLSIARRLRASTALPIIMLSARGEDIDRIVGLEVGADDYMPKPFNPRELLARIRAVLRRKQAIPAETVTNNIASFGPFSLDLDAQRLLRDSEEIPITTAEFAILRIFVEHPNRVLTRDSLMDMIKGYERDPFDRSIDVRVTRLRRKIEPDPANPVFIRTVWGQGYLFAPKGAAA</sequence>
<evidence type="ECO:0000259" key="10">
    <source>
        <dbReference type="PROSITE" id="PS50110"/>
    </source>
</evidence>
<dbReference type="SUPFAM" id="SSF46894">
    <property type="entry name" value="C-terminal effector domain of the bipartite response regulators"/>
    <property type="match status" value="1"/>
</dbReference>